<dbReference type="RefSeq" id="WP_138538196.1">
    <property type="nucleotide sequence ID" value="NZ_CP045429.1"/>
</dbReference>
<organism evidence="1 2">
    <name type="scientific">Pseudoalteromonas rubra</name>
    <dbReference type="NCBI Taxonomy" id="43658"/>
    <lineage>
        <taxon>Bacteria</taxon>
        <taxon>Pseudomonadati</taxon>
        <taxon>Pseudomonadota</taxon>
        <taxon>Gammaproteobacteria</taxon>
        <taxon>Alteromonadales</taxon>
        <taxon>Pseudoalteromonadaceae</taxon>
        <taxon>Pseudoalteromonas</taxon>
    </lineage>
</organism>
<dbReference type="AlphaFoldDB" id="A0A5S3UWX1"/>
<reference evidence="1 2" key="1">
    <citation type="submission" date="2019-10" db="EMBL/GenBank/DDBJ databases">
        <title>Pseudoalteromonas rubra S4059.</title>
        <authorList>
            <person name="Paulsen S."/>
            <person name="Wang X."/>
        </authorList>
    </citation>
    <scope>NUCLEOTIDE SEQUENCE [LARGE SCALE GENOMIC DNA]</scope>
    <source>
        <strain evidence="1 2">S4059</strain>
    </source>
</reference>
<evidence type="ECO:0000313" key="2">
    <source>
        <dbReference type="Proteomes" id="UP000305729"/>
    </source>
</evidence>
<dbReference type="EMBL" id="CP045429">
    <property type="protein sequence ID" value="QPB83317.1"/>
    <property type="molecule type" value="Genomic_DNA"/>
</dbReference>
<gene>
    <name evidence="1" type="ORF">CWC22_010070</name>
</gene>
<dbReference type="PROSITE" id="PS51318">
    <property type="entry name" value="TAT"/>
    <property type="match status" value="1"/>
</dbReference>
<evidence type="ECO:0000313" key="1">
    <source>
        <dbReference type="EMBL" id="QPB83317.1"/>
    </source>
</evidence>
<sequence>MTAELTSQSRRRFLQGVLVSLGAGLGNGFIGENAVAAALSYRVIPDGEPHQTKVLSNKQLVMLKRVCNTIIPATETAGAGDIGVHDFIDHHLYHCYDLNAHTRMRAILSVIETSSLRIYGQPFAQLNSEKQVIHLTRLETAAEPFSEQQRTDFKQLKALVCFGYYTSETGASHELVYQAYPGGFKGQIAYRGQAGFGSLAYY</sequence>
<dbReference type="Pfam" id="PF13618">
    <property type="entry name" value="Gluconate_2-dh3"/>
    <property type="match status" value="1"/>
</dbReference>
<dbReference type="Proteomes" id="UP000305729">
    <property type="component" value="Chromosome 1"/>
</dbReference>
<dbReference type="InterPro" id="IPR027056">
    <property type="entry name" value="Gluconate_2DH_su3"/>
</dbReference>
<accession>A0A5S3UWX1</accession>
<evidence type="ECO:0008006" key="3">
    <source>
        <dbReference type="Google" id="ProtNLM"/>
    </source>
</evidence>
<name>A0A5S3UWX1_9GAMM</name>
<protein>
    <recommendedName>
        <fullName evidence="3">Gluconate 2-dehydrogenase subunit 3 family protein</fullName>
    </recommendedName>
</protein>
<dbReference type="InterPro" id="IPR006311">
    <property type="entry name" value="TAT_signal"/>
</dbReference>
<proteinExistence type="predicted"/>